<name>A0A2T0A853_RHOTO</name>
<protein>
    <submittedName>
        <fullName evidence="2">Uncharacterized protein</fullName>
    </submittedName>
</protein>
<evidence type="ECO:0000313" key="2">
    <source>
        <dbReference type="EMBL" id="PRQ74198.1"/>
    </source>
</evidence>
<gene>
    <name evidence="2" type="ORF">AAT19DRAFT_14551</name>
</gene>
<reference evidence="2 3" key="1">
    <citation type="journal article" date="2018" name="Elife">
        <title>Functional genomics of lipid metabolism in the oleaginous yeast Rhodosporidium toruloides.</title>
        <authorList>
            <person name="Coradetti S.T."/>
            <person name="Pinel D."/>
            <person name="Geiselman G."/>
            <person name="Ito M."/>
            <person name="Mondo S."/>
            <person name="Reilly M.C."/>
            <person name="Cheng Y.F."/>
            <person name="Bauer S."/>
            <person name="Grigoriev I."/>
            <person name="Gladden J.M."/>
            <person name="Simmons B.A."/>
            <person name="Brem R."/>
            <person name="Arkin A.P."/>
            <person name="Skerker J.M."/>
        </authorList>
    </citation>
    <scope>NUCLEOTIDE SEQUENCE [LARGE SCALE GENOMIC DNA]</scope>
    <source>
        <strain evidence="2 3">NBRC 0880</strain>
    </source>
</reference>
<evidence type="ECO:0000313" key="3">
    <source>
        <dbReference type="Proteomes" id="UP000239560"/>
    </source>
</evidence>
<dbReference type="AlphaFoldDB" id="A0A2T0A853"/>
<dbReference type="Proteomes" id="UP000239560">
    <property type="component" value="Unassembled WGS sequence"/>
</dbReference>
<dbReference type="EMBL" id="LCTV02000006">
    <property type="protein sequence ID" value="PRQ74198.1"/>
    <property type="molecule type" value="Genomic_DNA"/>
</dbReference>
<feature type="compositionally biased region" description="Basic residues" evidence="1">
    <location>
        <begin position="57"/>
        <end position="66"/>
    </location>
</feature>
<sequence length="295" mass="31812">MLQLCVLSRERVLLGSCAQHQAVRVSKRLSCLDCTSSSSHPRRDTGRNESNPTSRGQGKHFHRIAPRHTTISPAGPDLDSSRHFASHSRSRSSSSSSLCGLLMRCCFVLCAISPGLLGAETDSPRPRRSLLATNKRATSIPFSSSFGFQVARSTPTNEARRTLVARTPPPGSAAQLCCVPPSPLILILPLVARRATSTKASAASFVPLLPPHTLLETRPPPASFSQNLELLLVARVQPLGSSSALCPLLIRNSFARVDCKRELRLGFALGKQAGERVSQECRSLPYCRPSAASTR</sequence>
<comment type="caution">
    <text evidence="2">The sequence shown here is derived from an EMBL/GenBank/DDBJ whole genome shotgun (WGS) entry which is preliminary data.</text>
</comment>
<organism evidence="2 3">
    <name type="scientific">Rhodotorula toruloides</name>
    <name type="common">Yeast</name>
    <name type="synonym">Rhodosporidium toruloides</name>
    <dbReference type="NCBI Taxonomy" id="5286"/>
    <lineage>
        <taxon>Eukaryota</taxon>
        <taxon>Fungi</taxon>
        <taxon>Dikarya</taxon>
        <taxon>Basidiomycota</taxon>
        <taxon>Pucciniomycotina</taxon>
        <taxon>Microbotryomycetes</taxon>
        <taxon>Sporidiobolales</taxon>
        <taxon>Sporidiobolaceae</taxon>
        <taxon>Rhodotorula</taxon>
    </lineage>
</organism>
<proteinExistence type="predicted"/>
<evidence type="ECO:0000256" key="1">
    <source>
        <dbReference type="SAM" id="MobiDB-lite"/>
    </source>
</evidence>
<accession>A0A2T0A853</accession>
<feature type="region of interest" description="Disordered" evidence="1">
    <location>
        <begin position="33"/>
        <end position="96"/>
    </location>
</feature>